<accession>A0A4Y3PIV7</accession>
<evidence type="ECO:0000313" key="2">
    <source>
        <dbReference type="EMBL" id="GEB33374.1"/>
    </source>
</evidence>
<keyword evidence="1" id="KW-0812">Transmembrane</keyword>
<evidence type="ECO:0000256" key="1">
    <source>
        <dbReference type="SAM" id="Phobius"/>
    </source>
</evidence>
<dbReference type="AlphaFoldDB" id="A0A4Y3PIV7"/>
<keyword evidence="1" id="KW-1133">Transmembrane helix</keyword>
<dbReference type="Proteomes" id="UP000316882">
    <property type="component" value="Unassembled WGS sequence"/>
</dbReference>
<gene>
    <name evidence="2" type="ORF">BPA01_29540</name>
</gene>
<dbReference type="EMBL" id="BJMH01000013">
    <property type="protein sequence ID" value="GEB33374.1"/>
    <property type="molecule type" value="Genomic_DNA"/>
</dbReference>
<sequence length="62" mass="6861">MDQLISARTIASVEIQPWGKITAYWSATFLLAATVMASGIGQLMQAGEASSWWRSLVARYRL</sequence>
<feature type="transmembrane region" description="Helical" evidence="1">
    <location>
        <begin position="23"/>
        <end position="44"/>
    </location>
</feature>
<name>A0A4Y3PIV7_BREPA</name>
<organism evidence="2 3">
    <name type="scientific">Brevibacillus parabrevis</name>
    <dbReference type="NCBI Taxonomy" id="54914"/>
    <lineage>
        <taxon>Bacteria</taxon>
        <taxon>Bacillati</taxon>
        <taxon>Bacillota</taxon>
        <taxon>Bacilli</taxon>
        <taxon>Bacillales</taxon>
        <taxon>Paenibacillaceae</taxon>
        <taxon>Brevibacillus</taxon>
    </lineage>
</organism>
<reference evidence="2 3" key="1">
    <citation type="submission" date="2019-06" db="EMBL/GenBank/DDBJ databases">
        <title>Whole genome shotgun sequence of Brevibacillus parabrevis NBRC 12334.</title>
        <authorList>
            <person name="Hosoyama A."/>
            <person name="Uohara A."/>
            <person name="Ohji S."/>
            <person name="Ichikawa N."/>
        </authorList>
    </citation>
    <scope>NUCLEOTIDE SEQUENCE [LARGE SCALE GENOMIC DNA]</scope>
    <source>
        <strain evidence="2 3">NBRC 12334</strain>
    </source>
</reference>
<protein>
    <submittedName>
        <fullName evidence="2">Uncharacterized protein</fullName>
    </submittedName>
</protein>
<comment type="caution">
    <text evidence="2">The sequence shown here is derived from an EMBL/GenBank/DDBJ whole genome shotgun (WGS) entry which is preliminary data.</text>
</comment>
<dbReference type="RefSeq" id="WP_409362250.1">
    <property type="nucleotide sequence ID" value="NZ_BJMH01000013.1"/>
</dbReference>
<proteinExistence type="predicted"/>
<evidence type="ECO:0000313" key="3">
    <source>
        <dbReference type="Proteomes" id="UP000316882"/>
    </source>
</evidence>
<keyword evidence="3" id="KW-1185">Reference proteome</keyword>
<keyword evidence="1" id="KW-0472">Membrane</keyword>